<evidence type="ECO:0000256" key="6">
    <source>
        <dbReference type="PIRSR" id="PIRSR000097-3"/>
    </source>
</evidence>
<dbReference type="PANTHER" id="PTHR43827:SF3">
    <property type="entry name" value="NADP-DEPENDENT OXIDOREDUCTASE DOMAIN-CONTAINING PROTEIN"/>
    <property type="match status" value="1"/>
</dbReference>
<dbReference type="FunFam" id="3.20.20.100:FF:000002">
    <property type="entry name" value="2,5-diketo-D-gluconic acid reductase A"/>
    <property type="match status" value="1"/>
</dbReference>
<dbReference type="PROSITE" id="PS00063">
    <property type="entry name" value="ALDOKETO_REDUCTASE_3"/>
    <property type="match status" value="1"/>
</dbReference>
<gene>
    <name evidence="8" type="ORF">CRM92_05660</name>
</gene>
<name>A0A2A8D5W2_9MICC</name>
<dbReference type="EMBL" id="PDEV01000002">
    <property type="protein sequence ID" value="PEN16177.1"/>
    <property type="molecule type" value="Genomic_DNA"/>
</dbReference>
<feature type="binding site" evidence="5">
    <location>
        <position position="107"/>
    </location>
    <ligand>
        <name>substrate</name>
    </ligand>
</feature>
<reference evidence="8" key="1">
    <citation type="submission" date="2017-10" db="EMBL/GenBank/DDBJ databases">
        <title>Kefir isolates.</title>
        <authorList>
            <person name="Kim Y."/>
            <person name="Blasche S."/>
        </authorList>
    </citation>
    <scope>NUCLEOTIDE SEQUENCE [LARGE SCALE GENOMIC DNA]</scope>
    <source>
        <strain evidence="8">OG2-2</strain>
    </source>
</reference>
<evidence type="ECO:0000256" key="3">
    <source>
        <dbReference type="ARBA" id="ARBA00023002"/>
    </source>
</evidence>
<dbReference type="Gene3D" id="3.20.20.100">
    <property type="entry name" value="NADP-dependent oxidoreductase domain"/>
    <property type="match status" value="1"/>
</dbReference>
<comment type="similarity">
    <text evidence="1">Belongs to the aldo/keto reductase family.</text>
</comment>
<dbReference type="PRINTS" id="PR00069">
    <property type="entry name" value="ALDKETRDTASE"/>
</dbReference>
<protein>
    <submittedName>
        <fullName evidence="8">Oxidoreductase</fullName>
    </submittedName>
</protein>
<evidence type="ECO:0000313" key="8">
    <source>
        <dbReference type="EMBL" id="PEN16177.1"/>
    </source>
</evidence>
<dbReference type="GO" id="GO:0016616">
    <property type="term" value="F:oxidoreductase activity, acting on the CH-OH group of donors, NAD or NADP as acceptor"/>
    <property type="evidence" value="ECO:0007669"/>
    <property type="project" value="UniProtKB-ARBA"/>
</dbReference>
<dbReference type="InterPro" id="IPR023210">
    <property type="entry name" value="NADP_OxRdtase_dom"/>
</dbReference>
<dbReference type="PROSITE" id="PS00062">
    <property type="entry name" value="ALDOKETO_REDUCTASE_2"/>
    <property type="match status" value="1"/>
</dbReference>
<dbReference type="SUPFAM" id="SSF51430">
    <property type="entry name" value="NAD(P)-linked oxidoreductase"/>
    <property type="match status" value="1"/>
</dbReference>
<feature type="site" description="Lowers pKa of active site Tyr" evidence="6">
    <location>
        <position position="74"/>
    </location>
</feature>
<feature type="active site" description="Proton donor" evidence="4">
    <location>
        <position position="49"/>
    </location>
</feature>
<organism evidence="8 9">
    <name type="scientific">Rothia dentocariosa</name>
    <dbReference type="NCBI Taxonomy" id="2047"/>
    <lineage>
        <taxon>Bacteria</taxon>
        <taxon>Bacillati</taxon>
        <taxon>Actinomycetota</taxon>
        <taxon>Actinomycetes</taxon>
        <taxon>Micrococcales</taxon>
        <taxon>Micrococcaceae</taxon>
        <taxon>Rothia</taxon>
    </lineage>
</organism>
<dbReference type="InterPro" id="IPR020471">
    <property type="entry name" value="AKR"/>
</dbReference>
<feature type="domain" description="NADP-dependent oxidoreductase" evidence="7">
    <location>
        <begin position="16"/>
        <end position="259"/>
    </location>
</feature>
<keyword evidence="3" id="KW-0560">Oxidoreductase</keyword>
<dbReference type="PANTHER" id="PTHR43827">
    <property type="entry name" value="2,5-DIKETO-D-GLUCONIC ACID REDUCTASE"/>
    <property type="match status" value="1"/>
</dbReference>
<comment type="caution">
    <text evidence="8">The sequence shown here is derived from an EMBL/GenBank/DDBJ whole genome shotgun (WGS) entry which is preliminary data.</text>
</comment>
<dbReference type="InterPro" id="IPR036812">
    <property type="entry name" value="NAD(P)_OxRdtase_dom_sf"/>
</dbReference>
<dbReference type="InterPro" id="IPR018170">
    <property type="entry name" value="Aldo/ket_reductase_CS"/>
</dbReference>
<dbReference type="AlphaFoldDB" id="A0A2A8D5W2"/>
<dbReference type="Proteomes" id="UP000219947">
    <property type="component" value="Unassembled WGS sequence"/>
</dbReference>
<accession>A0A2A8D5W2</accession>
<evidence type="ECO:0000256" key="1">
    <source>
        <dbReference type="ARBA" id="ARBA00007905"/>
    </source>
</evidence>
<evidence type="ECO:0000256" key="2">
    <source>
        <dbReference type="ARBA" id="ARBA00022857"/>
    </source>
</evidence>
<dbReference type="PROSITE" id="PS00798">
    <property type="entry name" value="ALDOKETO_REDUCTASE_1"/>
    <property type="match status" value="1"/>
</dbReference>
<evidence type="ECO:0000313" key="9">
    <source>
        <dbReference type="Proteomes" id="UP000219947"/>
    </source>
</evidence>
<dbReference type="Pfam" id="PF00248">
    <property type="entry name" value="Aldo_ket_red"/>
    <property type="match status" value="1"/>
</dbReference>
<dbReference type="RefSeq" id="WP_098042602.1">
    <property type="nucleotide sequence ID" value="NZ_PDEV01000002.1"/>
</dbReference>
<dbReference type="PIRSF" id="PIRSF000097">
    <property type="entry name" value="AKR"/>
    <property type="match status" value="1"/>
</dbReference>
<sequence>MVKNITFNDGNSIPQLGYGVWQIEDNGAADAVGTALEAGYRHIDTASIYGNEVGVGRGIAASSVPREDIFLTTKLWNSDQGFEKAIAALDASLERLGTDYVDLYLIHWAMPQQGTYLESWRALIELKKQGKVRSIGVSNFPQAQLREIIADTSVTPAIHQIELHPYFSQEDMRAVHSEFGIVTEAWSPLGQGGEILKDPVIVEIAGKHGISPAQAVLAWHLAKGIVAIPKSVTPARIAENFAAANVTLDTADIAAIDGLTRKDGRIGPNPEDPKF</sequence>
<evidence type="ECO:0000256" key="5">
    <source>
        <dbReference type="PIRSR" id="PIRSR000097-2"/>
    </source>
</evidence>
<evidence type="ECO:0000259" key="7">
    <source>
        <dbReference type="Pfam" id="PF00248"/>
    </source>
</evidence>
<keyword evidence="2" id="KW-0521">NADP</keyword>
<evidence type="ECO:0000256" key="4">
    <source>
        <dbReference type="PIRSR" id="PIRSR000097-1"/>
    </source>
</evidence>
<proteinExistence type="inferred from homology"/>
<keyword evidence="9" id="KW-1185">Reference proteome</keyword>